<dbReference type="InterPro" id="IPR057326">
    <property type="entry name" value="KR_dom"/>
</dbReference>
<proteinExistence type="inferred from homology"/>
<dbReference type="GO" id="GO:0008206">
    <property type="term" value="P:bile acid metabolic process"/>
    <property type="evidence" value="ECO:0007669"/>
    <property type="project" value="UniProtKB-ARBA"/>
</dbReference>
<dbReference type="Gene3D" id="3.40.50.720">
    <property type="entry name" value="NAD(P)-binding Rossmann-like Domain"/>
    <property type="match status" value="1"/>
</dbReference>
<accession>A0A380L1L2</accession>
<organism evidence="4 5">
    <name type="scientific">Streptococcus massiliensis</name>
    <dbReference type="NCBI Taxonomy" id="313439"/>
    <lineage>
        <taxon>Bacteria</taxon>
        <taxon>Bacillati</taxon>
        <taxon>Bacillota</taxon>
        <taxon>Bacilli</taxon>
        <taxon>Lactobacillales</taxon>
        <taxon>Streptococcaceae</taxon>
        <taxon>Streptococcus</taxon>
    </lineage>
</organism>
<dbReference type="RefSeq" id="WP_018371519.1">
    <property type="nucleotide sequence ID" value="NZ_UHFR01000005.1"/>
</dbReference>
<evidence type="ECO:0000313" key="5">
    <source>
        <dbReference type="Proteomes" id="UP000254634"/>
    </source>
</evidence>
<dbReference type="InterPro" id="IPR036291">
    <property type="entry name" value="NAD(P)-bd_dom_sf"/>
</dbReference>
<evidence type="ECO:0000313" key="4">
    <source>
        <dbReference type="EMBL" id="SUN77255.1"/>
    </source>
</evidence>
<sequence length="256" mass="27154">MTGKLKGKVALITGGSSGIGFDAARAMIAEGAFVYITGRRENTLIEAEKALGNQAVYVQADVGIKSDMQRVAARIAADFGHLDIIFANAGIGSYISLRDMTEADIDKTLNANVKGTIFTVQTALPLLSDGASIILNTSITANLGLPNFSLYAASKAAVRSFIYSWTQDLKKQKIRVNAISPGIVPTAAATGELGRSQEEERLRQQWRAKLTPLGRVGDVKDISQAVVFLASDDSSFITGIELTVDGGLSAIFANKL</sequence>
<protein>
    <submittedName>
        <fullName evidence="4">Acetoin reductase</fullName>
        <ecNumber evidence="4">1.1.1.100</ecNumber>
        <ecNumber evidence="4">1.1.1.303</ecNumber>
    </submittedName>
</protein>
<reference evidence="4" key="1">
    <citation type="submission" date="2018-06" db="EMBL/GenBank/DDBJ databases">
        <authorList>
            <consortium name="Pathogen Informatics"/>
            <person name="Doyle S."/>
        </authorList>
    </citation>
    <scope>NUCLEOTIDE SEQUENCE [LARGE SCALE GENOMIC DNA]</scope>
    <source>
        <strain evidence="4">NCTC13765</strain>
    </source>
</reference>
<name>A0A380L1L2_9STRE</name>
<keyword evidence="5" id="KW-1185">Reference proteome</keyword>
<comment type="similarity">
    <text evidence="1">Belongs to the short-chain dehydrogenases/reductases (SDR) family.</text>
</comment>
<dbReference type="EMBL" id="UHFR01000005">
    <property type="protein sequence ID" value="SUN77255.1"/>
    <property type="molecule type" value="Genomic_DNA"/>
</dbReference>
<dbReference type="InterPro" id="IPR002347">
    <property type="entry name" value="SDR_fam"/>
</dbReference>
<keyword evidence="2 4" id="KW-0560">Oxidoreductase</keyword>
<dbReference type="AlphaFoldDB" id="A0A380L1L2"/>
<dbReference type="Pfam" id="PF13561">
    <property type="entry name" value="adh_short_C2"/>
    <property type="match status" value="1"/>
</dbReference>
<dbReference type="SMART" id="SM00822">
    <property type="entry name" value="PKS_KR"/>
    <property type="match status" value="1"/>
</dbReference>
<evidence type="ECO:0000256" key="2">
    <source>
        <dbReference type="ARBA" id="ARBA00023002"/>
    </source>
</evidence>
<dbReference type="Proteomes" id="UP000254634">
    <property type="component" value="Unassembled WGS sequence"/>
</dbReference>
<dbReference type="SUPFAM" id="SSF51735">
    <property type="entry name" value="NAD(P)-binding Rossmann-fold domains"/>
    <property type="match status" value="1"/>
</dbReference>
<gene>
    <name evidence="4" type="primary">butA</name>
    <name evidence="4" type="ORF">NCTC13765_01772</name>
</gene>
<dbReference type="PANTHER" id="PTHR42760:SF133">
    <property type="entry name" value="3-OXOACYL-[ACYL-CARRIER-PROTEIN] REDUCTASE"/>
    <property type="match status" value="1"/>
</dbReference>
<evidence type="ECO:0000256" key="1">
    <source>
        <dbReference type="ARBA" id="ARBA00006484"/>
    </source>
</evidence>
<dbReference type="GO" id="GO:0004316">
    <property type="term" value="F:3-oxoacyl-[acyl-carrier-protein] reductase (NADPH) activity"/>
    <property type="evidence" value="ECO:0007669"/>
    <property type="project" value="UniProtKB-EC"/>
</dbReference>
<dbReference type="GO" id="GO:0006633">
    <property type="term" value="P:fatty acid biosynthetic process"/>
    <property type="evidence" value="ECO:0007669"/>
    <property type="project" value="TreeGrafter"/>
</dbReference>
<dbReference type="STRING" id="1123307.GCA_000380065_00829"/>
<dbReference type="GO" id="GO:0048038">
    <property type="term" value="F:quinone binding"/>
    <property type="evidence" value="ECO:0007669"/>
    <property type="project" value="TreeGrafter"/>
</dbReference>
<dbReference type="EC" id="1.1.1.100" evidence="4"/>
<evidence type="ECO:0000259" key="3">
    <source>
        <dbReference type="SMART" id="SM00822"/>
    </source>
</evidence>
<dbReference type="OrthoDB" id="9803333at2"/>
<dbReference type="CDD" id="cd05233">
    <property type="entry name" value="SDR_c"/>
    <property type="match status" value="1"/>
</dbReference>
<dbReference type="PANTHER" id="PTHR42760">
    <property type="entry name" value="SHORT-CHAIN DEHYDROGENASES/REDUCTASES FAMILY MEMBER"/>
    <property type="match status" value="1"/>
</dbReference>
<dbReference type="FunFam" id="3.40.50.720:FF:000084">
    <property type="entry name" value="Short-chain dehydrogenase reductase"/>
    <property type="match status" value="1"/>
</dbReference>
<dbReference type="PRINTS" id="PR00081">
    <property type="entry name" value="GDHRDH"/>
</dbReference>
<dbReference type="EC" id="1.1.1.303" evidence="4"/>
<dbReference type="GO" id="GO:0052587">
    <property type="term" value="F:diacetyl reductase ((R)-acetoin forming) (NAD+) activity"/>
    <property type="evidence" value="ECO:0007669"/>
    <property type="project" value="UniProtKB-EC"/>
</dbReference>
<feature type="domain" description="Ketoreductase" evidence="3">
    <location>
        <begin position="8"/>
        <end position="182"/>
    </location>
</feature>